<organism evidence="6 7">
    <name type="scientific">Novosphingobium guangzhouense</name>
    <dbReference type="NCBI Taxonomy" id="1850347"/>
    <lineage>
        <taxon>Bacteria</taxon>
        <taxon>Pseudomonadati</taxon>
        <taxon>Pseudomonadota</taxon>
        <taxon>Alphaproteobacteria</taxon>
        <taxon>Sphingomonadales</taxon>
        <taxon>Sphingomonadaceae</taxon>
        <taxon>Novosphingobium</taxon>
    </lineage>
</organism>
<comment type="similarity">
    <text evidence="2">Belongs to the bacterial solute-binding protein 2 family.</text>
</comment>
<evidence type="ECO:0000256" key="3">
    <source>
        <dbReference type="ARBA" id="ARBA00022729"/>
    </source>
</evidence>
<dbReference type="InterPro" id="IPR025997">
    <property type="entry name" value="SBP_2_dom"/>
</dbReference>
<dbReference type="Pfam" id="PF13407">
    <property type="entry name" value="Peripla_BP_4"/>
    <property type="match status" value="1"/>
</dbReference>
<dbReference type="Proteomes" id="UP000236327">
    <property type="component" value="Unassembled WGS sequence"/>
</dbReference>
<dbReference type="Gene3D" id="3.40.50.2300">
    <property type="match status" value="2"/>
</dbReference>
<proteinExistence type="inferred from homology"/>
<evidence type="ECO:0000259" key="5">
    <source>
        <dbReference type="Pfam" id="PF13407"/>
    </source>
</evidence>
<name>A0A2K2G5V2_9SPHN</name>
<dbReference type="InterPro" id="IPR028082">
    <property type="entry name" value="Peripla_BP_I"/>
</dbReference>
<dbReference type="EMBL" id="LYMM01000002">
    <property type="protein sequence ID" value="PNU06416.1"/>
    <property type="molecule type" value="Genomic_DNA"/>
</dbReference>
<protein>
    <submittedName>
        <fullName evidence="6">Sugar ABC transporter substrate-binding protein</fullName>
    </submittedName>
</protein>
<dbReference type="InterPro" id="IPR050555">
    <property type="entry name" value="Bact_Solute-Bind_Prot2"/>
</dbReference>
<feature type="domain" description="Periplasmic binding protein" evidence="5">
    <location>
        <begin position="34"/>
        <end position="310"/>
    </location>
</feature>
<keyword evidence="3 4" id="KW-0732">Signal</keyword>
<dbReference type="SUPFAM" id="SSF53822">
    <property type="entry name" value="Periplasmic binding protein-like I"/>
    <property type="match status" value="1"/>
</dbReference>
<dbReference type="PANTHER" id="PTHR30036:SF1">
    <property type="entry name" value="D-XYLOSE-BINDING PERIPLASMIC PROTEIN"/>
    <property type="match status" value="1"/>
</dbReference>
<evidence type="ECO:0000313" key="7">
    <source>
        <dbReference type="Proteomes" id="UP000236327"/>
    </source>
</evidence>
<evidence type="ECO:0000256" key="4">
    <source>
        <dbReference type="SAM" id="SignalP"/>
    </source>
</evidence>
<keyword evidence="7" id="KW-1185">Reference proteome</keyword>
<dbReference type="GO" id="GO:0030288">
    <property type="term" value="C:outer membrane-bounded periplasmic space"/>
    <property type="evidence" value="ECO:0007669"/>
    <property type="project" value="TreeGrafter"/>
</dbReference>
<dbReference type="PANTHER" id="PTHR30036">
    <property type="entry name" value="D-XYLOSE-BINDING PERIPLASMIC PROTEIN"/>
    <property type="match status" value="1"/>
</dbReference>
<dbReference type="CDD" id="cd19994">
    <property type="entry name" value="PBP1_ChvE"/>
    <property type="match status" value="1"/>
</dbReference>
<sequence length="360" mass="38874">MVRKRRIAAAAMALTVLSVALTGCNEHKSPKGTIGITLTSKTEARWVSDGNNMVKALKAMGYDVDIQYAQYDVPVQLSQVENLVAKKVRGLIIAPIDGTTMVNALKQAHEQGIPVISYDRLIRGTPDVDYYVTFDNRQTGVLQGKDIVDKLGLKQGKGPFNLEIFSGALDDNNAHVVYAGVMSQLKPYIDSGKLVVRSHQVSLNQTATANWDGATAQARMDNLLSAFYGKDHLDAVLAMNDSIATGVVSSLKSVGYGSGGTAMPVITGQDAEVPNVKSIVRGDQTSTIFKDTRALANAAAQMMDAKLSGRPVTVNDTKSYDNGAKVLPSLLLQPQLIDKSNWREKLVTKGKFYTAQQIEK</sequence>
<comment type="caution">
    <text evidence="6">The sequence shown here is derived from an EMBL/GenBank/DDBJ whole genome shotgun (WGS) entry which is preliminary data.</text>
</comment>
<reference evidence="6 7" key="1">
    <citation type="submission" date="2016-05" db="EMBL/GenBank/DDBJ databases">
        <title>Complete genome sequence of Novosphingobium guangzhouense SA925(T).</title>
        <authorList>
            <person name="Sha S."/>
        </authorList>
    </citation>
    <scope>NUCLEOTIDE SEQUENCE [LARGE SCALE GENOMIC DNA]</scope>
    <source>
        <strain evidence="6 7">SA925</strain>
    </source>
</reference>
<dbReference type="PROSITE" id="PS51257">
    <property type="entry name" value="PROKAR_LIPOPROTEIN"/>
    <property type="match status" value="1"/>
</dbReference>
<dbReference type="GO" id="GO:0030246">
    <property type="term" value="F:carbohydrate binding"/>
    <property type="evidence" value="ECO:0007669"/>
    <property type="project" value="TreeGrafter"/>
</dbReference>
<accession>A0A2K2G5V2</accession>
<evidence type="ECO:0000313" key="6">
    <source>
        <dbReference type="EMBL" id="PNU06416.1"/>
    </source>
</evidence>
<dbReference type="AlphaFoldDB" id="A0A2K2G5V2"/>
<feature type="chain" id="PRO_5014456704" evidence="4">
    <location>
        <begin position="23"/>
        <end position="360"/>
    </location>
</feature>
<feature type="signal peptide" evidence="4">
    <location>
        <begin position="1"/>
        <end position="22"/>
    </location>
</feature>
<dbReference type="InterPro" id="IPR006034">
    <property type="entry name" value="Asparaginase/glutaminase-like"/>
</dbReference>
<dbReference type="PIRSF" id="PIRSF500176">
    <property type="entry name" value="L_ASNase"/>
    <property type="match status" value="1"/>
</dbReference>
<dbReference type="PIRSF" id="PIRSF001220">
    <property type="entry name" value="L-ASNase_gatD"/>
    <property type="match status" value="1"/>
</dbReference>
<gene>
    <name evidence="6" type="ORF">A8V01_02360</name>
</gene>
<comment type="subcellular location">
    <subcellularLocation>
        <location evidence="1">Periplasm</location>
    </subcellularLocation>
</comment>
<evidence type="ECO:0000256" key="1">
    <source>
        <dbReference type="ARBA" id="ARBA00004418"/>
    </source>
</evidence>
<evidence type="ECO:0000256" key="2">
    <source>
        <dbReference type="ARBA" id="ARBA00007639"/>
    </source>
</evidence>